<dbReference type="EMBL" id="MK838114">
    <property type="protein sequence ID" value="QDH46808.1"/>
    <property type="molecule type" value="Genomic_DNA"/>
</dbReference>
<evidence type="ECO:0000256" key="3">
    <source>
        <dbReference type="ARBA" id="ARBA00022679"/>
    </source>
</evidence>
<dbReference type="GO" id="GO:0009435">
    <property type="term" value="P:NAD+ biosynthetic process"/>
    <property type="evidence" value="ECO:0007669"/>
    <property type="project" value="TreeGrafter"/>
</dbReference>
<evidence type="ECO:0000259" key="4">
    <source>
        <dbReference type="Pfam" id="PF04095"/>
    </source>
</evidence>
<dbReference type="InterPro" id="IPR041525">
    <property type="entry name" value="N/Namide_PRibTrfase"/>
</dbReference>
<keyword evidence="3 5" id="KW-0808">Transferase</keyword>
<protein>
    <submittedName>
        <fullName evidence="5">Putative nicotinate phosphoribosyltransferase</fullName>
    </submittedName>
</protein>
<evidence type="ECO:0000313" key="6">
    <source>
        <dbReference type="Proteomes" id="UP000316999"/>
    </source>
</evidence>
<keyword evidence="2 5" id="KW-0328">Glycosyltransferase</keyword>
<organism evidence="5 6">
    <name type="scientific">Aeromonas phage LAh_8</name>
    <dbReference type="NCBI Taxonomy" id="2591032"/>
    <lineage>
        <taxon>Viruses</taxon>
        <taxon>Duplodnaviria</taxon>
        <taxon>Heunggongvirae</taxon>
        <taxon>Uroviricota</taxon>
        <taxon>Caudoviricetes</taxon>
        <taxon>Grimontviridae</taxon>
        <taxon>Lahexavirus</taxon>
        <taxon>Lahexavirus LAh8</taxon>
    </lineage>
</organism>
<sequence length="101" mass="11068">MGIGSYTYNYLTRDSAGMAIKATYAEVNGKPVVLSKDPVTDDGTKKSAKGLIRVERQNGTFVQFDEQTSEQEKVGALETILFNGAQFNLKTWDTIIETANA</sequence>
<dbReference type="GO" id="GO:0047280">
    <property type="term" value="F:nicotinamide phosphoribosyltransferase activity"/>
    <property type="evidence" value="ECO:0007669"/>
    <property type="project" value="TreeGrafter"/>
</dbReference>
<reference evidence="5 6" key="1">
    <citation type="submission" date="2019-04" db="EMBL/GenBank/DDBJ databases">
        <title>Novel bacteriophages capable of disrupting biofilms from clinical strains of Aeromonas hydrophila with intrinsic antibiotic resistance.</title>
        <authorList>
            <person name="Kabwe M."/>
            <person name="Brown T.L."/>
            <person name="Speirs L."/>
            <person name="Ku H."/>
            <person name="Leach M."/>
            <person name="Chan H.T."/>
            <person name="Petrovski S."/>
            <person name="Lock P."/>
            <person name="Tucci J."/>
        </authorList>
    </citation>
    <scope>NUCLEOTIDE SEQUENCE [LARGE SCALE GENOMIC DNA]</scope>
</reference>
<accession>A0A514A0J7</accession>
<evidence type="ECO:0000313" key="5">
    <source>
        <dbReference type="EMBL" id="QDH46808.1"/>
    </source>
</evidence>
<feature type="domain" description="Nicotinate/nicotinamide phosphoribosyltransferase" evidence="4">
    <location>
        <begin position="2"/>
        <end position="52"/>
    </location>
</feature>
<dbReference type="Proteomes" id="UP000316999">
    <property type="component" value="Segment"/>
</dbReference>
<evidence type="ECO:0000256" key="2">
    <source>
        <dbReference type="ARBA" id="ARBA00022676"/>
    </source>
</evidence>
<dbReference type="Pfam" id="PF04095">
    <property type="entry name" value="NAPRTase"/>
    <property type="match status" value="1"/>
</dbReference>
<evidence type="ECO:0000256" key="1">
    <source>
        <dbReference type="ARBA" id="ARBA00004790"/>
    </source>
</evidence>
<dbReference type="InterPro" id="IPR016471">
    <property type="entry name" value="Nicotinamide_PRibTrfase"/>
</dbReference>
<dbReference type="PANTHER" id="PTHR43816:SF1">
    <property type="entry name" value="NICOTINAMIDE PHOSPHORIBOSYLTRANSFERASE"/>
    <property type="match status" value="1"/>
</dbReference>
<gene>
    <name evidence="5" type="ORF">LAh8_142</name>
</gene>
<proteinExistence type="predicted"/>
<keyword evidence="6" id="KW-1185">Reference proteome</keyword>
<name>A0A514A0J7_9CAUD</name>
<comment type="pathway">
    <text evidence="1">Cofactor biosynthesis; NAD(+) biosynthesis.</text>
</comment>
<dbReference type="PANTHER" id="PTHR43816">
    <property type="entry name" value="NICOTINAMIDE PHOSPHORIBOSYLTRANSFERASE"/>
    <property type="match status" value="1"/>
</dbReference>